<organism evidence="4 5">
    <name type="scientific">Phytoactinopolyspora halotolerans</name>
    <dbReference type="NCBI Taxonomy" id="1981512"/>
    <lineage>
        <taxon>Bacteria</taxon>
        <taxon>Bacillati</taxon>
        <taxon>Actinomycetota</taxon>
        <taxon>Actinomycetes</taxon>
        <taxon>Jiangellales</taxon>
        <taxon>Jiangellaceae</taxon>
        <taxon>Phytoactinopolyspora</taxon>
    </lineage>
</organism>
<dbReference type="PROSITE" id="PS00723">
    <property type="entry name" value="POLYPRENYL_SYNTHASE_1"/>
    <property type="match status" value="1"/>
</dbReference>
<reference evidence="4 5" key="1">
    <citation type="submission" date="2020-02" db="EMBL/GenBank/DDBJ databases">
        <authorList>
            <person name="Li X.-J."/>
            <person name="Han X.-M."/>
        </authorList>
    </citation>
    <scope>NUCLEOTIDE SEQUENCE [LARGE SCALE GENOMIC DNA]</scope>
    <source>
        <strain evidence="4 5">CCTCC AB 2017055</strain>
    </source>
</reference>
<dbReference type="CDD" id="cd00685">
    <property type="entry name" value="Trans_IPPS_HT"/>
    <property type="match status" value="1"/>
</dbReference>
<evidence type="ECO:0000313" key="4">
    <source>
        <dbReference type="EMBL" id="NEE03503.1"/>
    </source>
</evidence>
<accession>A0A6L9SEF6</accession>
<dbReference type="GO" id="GO:0046872">
    <property type="term" value="F:metal ion binding"/>
    <property type="evidence" value="ECO:0007669"/>
    <property type="project" value="UniProtKB-KW"/>
</dbReference>
<proteinExistence type="inferred from homology"/>
<comment type="caution">
    <text evidence="4">The sequence shown here is derived from an EMBL/GenBank/DDBJ whole genome shotgun (WGS) entry which is preliminary data.</text>
</comment>
<evidence type="ECO:0000256" key="3">
    <source>
        <dbReference type="RuleBase" id="RU004466"/>
    </source>
</evidence>
<keyword evidence="2" id="KW-0460">Magnesium</keyword>
<dbReference type="SUPFAM" id="SSF48576">
    <property type="entry name" value="Terpenoid synthases"/>
    <property type="match status" value="1"/>
</dbReference>
<dbReference type="SFLD" id="SFLDS00005">
    <property type="entry name" value="Isoprenoid_Synthase_Type_I"/>
    <property type="match status" value="1"/>
</dbReference>
<evidence type="ECO:0000256" key="1">
    <source>
        <dbReference type="ARBA" id="ARBA00022723"/>
    </source>
</evidence>
<dbReference type="EMBL" id="JAAGOA010000023">
    <property type="protein sequence ID" value="NEE03503.1"/>
    <property type="molecule type" value="Genomic_DNA"/>
</dbReference>
<name>A0A6L9SEF6_9ACTN</name>
<gene>
    <name evidence="4" type="ORF">G1H10_25380</name>
</gene>
<evidence type="ECO:0000256" key="2">
    <source>
        <dbReference type="ARBA" id="ARBA00022842"/>
    </source>
</evidence>
<dbReference type="GO" id="GO:0008299">
    <property type="term" value="P:isoprenoid biosynthetic process"/>
    <property type="evidence" value="ECO:0007669"/>
    <property type="project" value="InterPro"/>
</dbReference>
<comment type="similarity">
    <text evidence="3">Belongs to the FPP/GGPP synthase family.</text>
</comment>
<sequence>MVVDPRTSADRLLDEARRLIEPELRAVLDGLPESVRVIAGYHAGLWDAEGHRRSRPGKALRPALVLSSARAAGAGPGASGAVTGAVTAAAVAVELLHDFSLLHDDVMDGDRTRRHRPAAWTVFGTGRAILTGDTLLGAALHTVARSDPRAAEVLSGALLRLCRGQATDLALQAGSEPVDLAGCLAMAEDKTGALLGCACRLGAMAAGASADVAALYQEFGCQLGVAFQLTDDLLGIWGDPASTGKPVGSDLASRKMTLPIVAALAAENEAGAELNERYPGRGPLYASAGRTDGVDPPDDEVVRMVELVERAGGRRWAQAEAERRSRLALAALDRAGPDPDAADELRLLAELVRRRTR</sequence>
<dbReference type="GO" id="GO:0004659">
    <property type="term" value="F:prenyltransferase activity"/>
    <property type="evidence" value="ECO:0007669"/>
    <property type="project" value="InterPro"/>
</dbReference>
<dbReference type="Gene3D" id="1.10.600.10">
    <property type="entry name" value="Farnesyl Diphosphate Synthase"/>
    <property type="match status" value="1"/>
</dbReference>
<keyword evidence="5" id="KW-1185">Reference proteome</keyword>
<keyword evidence="3" id="KW-0808">Transferase</keyword>
<dbReference type="Pfam" id="PF00348">
    <property type="entry name" value="polyprenyl_synt"/>
    <property type="match status" value="1"/>
</dbReference>
<dbReference type="Proteomes" id="UP000475214">
    <property type="component" value="Unassembled WGS sequence"/>
</dbReference>
<dbReference type="AlphaFoldDB" id="A0A6L9SEF6"/>
<dbReference type="PANTHER" id="PTHR12001">
    <property type="entry name" value="GERANYLGERANYL PYROPHOSPHATE SYNTHASE"/>
    <property type="match status" value="1"/>
</dbReference>
<dbReference type="PANTHER" id="PTHR12001:SF86">
    <property type="entry name" value="GERANYLGERANYL DIPHOSPHATE SYNTHASE"/>
    <property type="match status" value="1"/>
</dbReference>
<dbReference type="InterPro" id="IPR008949">
    <property type="entry name" value="Isoprenoid_synthase_dom_sf"/>
</dbReference>
<keyword evidence="1" id="KW-0479">Metal-binding</keyword>
<dbReference type="PROSITE" id="PS00444">
    <property type="entry name" value="POLYPRENYL_SYNTHASE_2"/>
    <property type="match status" value="1"/>
</dbReference>
<protein>
    <submittedName>
        <fullName evidence="4">Polyprenyl synthetase family protein</fullName>
    </submittedName>
</protein>
<evidence type="ECO:0000313" key="5">
    <source>
        <dbReference type="Proteomes" id="UP000475214"/>
    </source>
</evidence>
<dbReference type="InterPro" id="IPR033749">
    <property type="entry name" value="Polyprenyl_synt_CS"/>
</dbReference>
<dbReference type="InterPro" id="IPR000092">
    <property type="entry name" value="Polyprenyl_synt"/>
</dbReference>